<organism evidence="1 2">
    <name type="scientific">Araneus ventricosus</name>
    <name type="common">Orbweaver spider</name>
    <name type="synonym">Epeira ventricosa</name>
    <dbReference type="NCBI Taxonomy" id="182803"/>
    <lineage>
        <taxon>Eukaryota</taxon>
        <taxon>Metazoa</taxon>
        <taxon>Ecdysozoa</taxon>
        <taxon>Arthropoda</taxon>
        <taxon>Chelicerata</taxon>
        <taxon>Arachnida</taxon>
        <taxon>Araneae</taxon>
        <taxon>Araneomorphae</taxon>
        <taxon>Entelegynae</taxon>
        <taxon>Araneoidea</taxon>
        <taxon>Araneidae</taxon>
        <taxon>Araneus</taxon>
    </lineage>
</organism>
<comment type="caution">
    <text evidence="1">The sequence shown here is derived from an EMBL/GenBank/DDBJ whole genome shotgun (WGS) entry which is preliminary data.</text>
</comment>
<dbReference type="EMBL" id="BGPR01082874">
    <property type="protein sequence ID" value="GBL88961.1"/>
    <property type="molecule type" value="Genomic_DNA"/>
</dbReference>
<evidence type="ECO:0000313" key="1">
    <source>
        <dbReference type="EMBL" id="GBL88961.1"/>
    </source>
</evidence>
<proteinExistence type="predicted"/>
<accession>A0A4Y2B9D3</accession>
<sequence length="64" mass="7559">IFEEISRLEKTWERSSGSKWIITNIVAKGLSVVYGVNSPTRRIMENEGLFTNMQENTQHRYRKQ</sequence>
<name>A0A4Y2B9D3_ARAVE</name>
<dbReference type="Proteomes" id="UP000499080">
    <property type="component" value="Unassembled WGS sequence"/>
</dbReference>
<reference evidence="1 2" key="1">
    <citation type="journal article" date="2019" name="Sci. Rep.">
        <title>Orb-weaving spider Araneus ventricosus genome elucidates the spidroin gene catalogue.</title>
        <authorList>
            <person name="Kono N."/>
            <person name="Nakamura H."/>
            <person name="Ohtoshi R."/>
            <person name="Moran D.A.P."/>
            <person name="Shinohara A."/>
            <person name="Yoshida Y."/>
            <person name="Fujiwara M."/>
            <person name="Mori M."/>
            <person name="Tomita M."/>
            <person name="Arakawa K."/>
        </authorList>
    </citation>
    <scope>NUCLEOTIDE SEQUENCE [LARGE SCALE GENOMIC DNA]</scope>
</reference>
<gene>
    <name evidence="1" type="ORF">AVEN_189227_1</name>
</gene>
<dbReference type="AlphaFoldDB" id="A0A4Y2B9D3"/>
<keyword evidence="2" id="KW-1185">Reference proteome</keyword>
<protein>
    <submittedName>
        <fullName evidence="1">Uncharacterized protein</fullName>
    </submittedName>
</protein>
<evidence type="ECO:0000313" key="2">
    <source>
        <dbReference type="Proteomes" id="UP000499080"/>
    </source>
</evidence>
<feature type="non-terminal residue" evidence="1">
    <location>
        <position position="1"/>
    </location>
</feature>